<evidence type="ECO:0000313" key="1">
    <source>
        <dbReference type="EMBL" id="CAL8124421.1"/>
    </source>
</evidence>
<keyword evidence="2" id="KW-1185">Reference proteome</keyword>
<gene>
    <name evidence="1" type="ORF">ODALV1_LOCUS20606</name>
</gene>
<accession>A0ABP1RAD7</accession>
<organism evidence="1 2">
    <name type="scientific">Orchesella dallaii</name>
    <dbReference type="NCBI Taxonomy" id="48710"/>
    <lineage>
        <taxon>Eukaryota</taxon>
        <taxon>Metazoa</taxon>
        <taxon>Ecdysozoa</taxon>
        <taxon>Arthropoda</taxon>
        <taxon>Hexapoda</taxon>
        <taxon>Collembola</taxon>
        <taxon>Entomobryomorpha</taxon>
        <taxon>Entomobryoidea</taxon>
        <taxon>Orchesellidae</taxon>
        <taxon>Orchesellinae</taxon>
        <taxon>Orchesella</taxon>
    </lineage>
</organism>
<comment type="caution">
    <text evidence="1">The sequence shown here is derived from an EMBL/GenBank/DDBJ whole genome shotgun (WGS) entry which is preliminary data.</text>
</comment>
<name>A0ABP1RAD7_9HEXA</name>
<evidence type="ECO:0008006" key="3">
    <source>
        <dbReference type="Google" id="ProtNLM"/>
    </source>
</evidence>
<proteinExistence type="predicted"/>
<dbReference type="EMBL" id="CAXLJM020000068">
    <property type="protein sequence ID" value="CAL8124421.1"/>
    <property type="molecule type" value="Genomic_DNA"/>
</dbReference>
<dbReference type="Proteomes" id="UP001642540">
    <property type="component" value="Unassembled WGS sequence"/>
</dbReference>
<sequence length="264" mass="30304">MNKTIDGKIANVFSIFKKELLSDIMKKRLENGTYINEQLYKKLKWIGDDNDGDNATVQFLQSNKIFNKHLNKIIEMPDNFFLMDREDFPQRLWLQLKFFTKKWVSNVHPIPVFMYREAWNMKRNYLLPRLKGKLAQLSESGLYNRWTTYWEKSGLMKDLNKTARALGRSRDHDDGNDKGVGMPSCKGPKKEGVCPCYCKTTICGCDCNNYCNECLMNQAGIYHVLYNCSCPATCPSTSICTCDLSDASKPDNVVITVSVLKLLA</sequence>
<protein>
    <recommendedName>
        <fullName evidence="3">Tesmin/TSO1-like CXC domain-containing protein</fullName>
    </recommendedName>
</protein>
<evidence type="ECO:0000313" key="2">
    <source>
        <dbReference type="Proteomes" id="UP001642540"/>
    </source>
</evidence>
<reference evidence="1 2" key="1">
    <citation type="submission" date="2024-08" db="EMBL/GenBank/DDBJ databases">
        <authorList>
            <person name="Cucini C."/>
            <person name="Frati F."/>
        </authorList>
    </citation>
    <scope>NUCLEOTIDE SEQUENCE [LARGE SCALE GENOMIC DNA]</scope>
</reference>